<evidence type="ECO:0000313" key="1">
    <source>
        <dbReference type="EMBL" id="OYL25543.1"/>
    </source>
</evidence>
<name>A0A0T7T533_STREE</name>
<proteinExistence type="predicted"/>
<organism evidence="1 2">
    <name type="scientific">Streptococcus pneumoniae</name>
    <dbReference type="NCBI Taxonomy" id="1313"/>
    <lineage>
        <taxon>Bacteria</taxon>
        <taxon>Bacillati</taxon>
        <taxon>Bacillota</taxon>
        <taxon>Bacilli</taxon>
        <taxon>Lactobacillales</taxon>
        <taxon>Streptococcaceae</taxon>
        <taxon>Streptococcus</taxon>
    </lineage>
</organism>
<evidence type="ECO:0000313" key="2">
    <source>
        <dbReference type="Proteomes" id="UP000214939"/>
    </source>
</evidence>
<protein>
    <submittedName>
        <fullName evidence="1">Uncharacterized protein</fullName>
    </submittedName>
</protein>
<accession>A0A0T7T533</accession>
<gene>
    <name evidence="1" type="ORF">A5N45_10120</name>
</gene>
<sequence>MHSQRQQIFLLQKTNDLFDELAIQAESGHSFLKKENPTYLESKDRYLLFTHFPNSFFYIFCIRYCRND</sequence>
<reference evidence="1 2" key="1">
    <citation type="submission" date="2017-07" db="EMBL/GenBank/DDBJ databases">
        <title>Invasive disease caused simultaneously by more than one serotype of Streptococcus pneumoniae, South Africa.</title>
        <authorList>
            <person name="Ndlangisa K."/>
            <person name="Du Plessis M."/>
            <person name="Von Gottberg A."/>
        </authorList>
    </citation>
    <scope>NUCLEOTIDE SEQUENCE [LARGE SCALE GENOMIC DNA]</scope>
    <source>
        <strain evidence="1 2">8227-15B</strain>
    </source>
</reference>
<comment type="caution">
    <text evidence="1">The sequence shown here is derived from an EMBL/GenBank/DDBJ whole genome shotgun (WGS) entry which is preliminary data.</text>
</comment>
<dbReference type="EMBL" id="NNBW01000185">
    <property type="protein sequence ID" value="OYL25543.1"/>
    <property type="molecule type" value="Genomic_DNA"/>
</dbReference>
<dbReference type="AlphaFoldDB" id="A0A0T7T533"/>
<dbReference type="Proteomes" id="UP000214939">
    <property type="component" value="Unassembled WGS sequence"/>
</dbReference>